<dbReference type="AlphaFoldDB" id="A0AAE1A912"/>
<dbReference type="EMBL" id="JAWDGP010002483">
    <property type="protein sequence ID" value="KAK3782871.1"/>
    <property type="molecule type" value="Genomic_DNA"/>
</dbReference>
<keyword evidence="2" id="KW-1185">Reference proteome</keyword>
<reference evidence="1" key="1">
    <citation type="journal article" date="2023" name="G3 (Bethesda)">
        <title>A reference genome for the long-term kleptoplast-retaining sea slug Elysia crispata morphotype clarki.</title>
        <authorList>
            <person name="Eastman K.E."/>
            <person name="Pendleton A.L."/>
            <person name="Shaikh M.A."/>
            <person name="Suttiyut T."/>
            <person name="Ogas R."/>
            <person name="Tomko P."/>
            <person name="Gavelis G."/>
            <person name="Widhalm J.R."/>
            <person name="Wisecaver J.H."/>
        </authorList>
    </citation>
    <scope>NUCLEOTIDE SEQUENCE</scope>
    <source>
        <strain evidence="1">ECLA1</strain>
    </source>
</reference>
<accession>A0AAE1A912</accession>
<sequence>MENGDDQSKTVTQACEGKLNQNVSVTHWATPGVRTGVTGRTSALTPCIAAKTAISVQGAAGAGLLLVKASSCIVIVTPEMR</sequence>
<comment type="caution">
    <text evidence="1">The sequence shown here is derived from an EMBL/GenBank/DDBJ whole genome shotgun (WGS) entry which is preliminary data.</text>
</comment>
<gene>
    <name evidence="1" type="ORF">RRG08_002501</name>
</gene>
<evidence type="ECO:0000313" key="1">
    <source>
        <dbReference type="EMBL" id="KAK3782871.1"/>
    </source>
</evidence>
<name>A0AAE1A912_9GAST</name>
<protein>
    <submittedName>
        <fullName evidence="1">Uncharacterized protein</fullName>
    </submittedName>
</protein>
<dbReference type="Proteomes" id="UP001283361">
    <property type="component" value="Unassembled WGS sequence"/>
</dbReference>
<evidence type="ECO:0000313" key="2">
    <source>
        <dbReference type="Proteomes" id="UP001283361"/>
    </source>
</evidence>
<organism evidence="1 2">
    <name type="scientific">Elysia crispata</name>
    <name type="common">lettuce slug</name>
    <dbReference type="NCBI Taxonomy" id="231223"/>
    <lineage>
        <taxon>Eukaryota</taxon>
        <taxon>Metazoa</taxon>
        <taxon>Spiralia</taxon>
        <taxon>Lophotrochozoa</taxon>
        <taxon>Mollusca</taxon>
        <taxon>Gastropoda</taxon>
        <taxon>Heterobranchia</taxon>
        <taxon>Euthyneura</taxon>
        <taxon>Panpulmonata</taxon>
        <taxon>Sacoglossa</taxon>
        <taxon>Placobranchoidea</taxon>
        <taxon>Plakobranchidae</taxon>
        <taxon>Elysia</taxon>
    </lineage>
</organism>
<proteinExistence type="predicted"/>